<gene>
    <name evidence="5" type="ORF">MOHU_07540</name>
</gene>
<evidence type="ECO:0000313" key="5">
    <source>
        <dbReference type="EMBL" id="PRR74773.1"/>
    </source>
</evidence>
<dbReference type="Pfam" id="PF01934">
    <property type="entry name" value="HepT-like"/>
    <property type="match status" value="1"/>
</dbReference>
<keyword evidence="3" id="KW-0378">Hydrolase</keyword>
<evidence type="ECO:0000256" key="2">
    <source>
        <dbReference type="ARBA" id="ARBA00022722"/>
    </source>
</evidence>
<dbReference type="InterPro" id="IPR008201">
    <property type="entry name" value="HepT-like"/>
</dbReference>
<dbReference type="AlphaFoldDB" id="A0A2T0AVT2"/>
<reference evidence="5 6" key="1">
    <citation type="submission" date="2018-03" db="EMBL/GenBank/DDBJ databases">
        <title>Genome sequence of Moorella humiferrea DSM 23265.</title>
        <authorList>
            <person name="Poehlein A."/>
            <person name="Daniel R."/>
        </authorList>
    </citation>
    <scope>NUCLEOTIDE SEQUENCE [LARGE SCALE GENOMIC DNA]</scope>
    <source>
        <strain evidence="5 6">DSM 23265</strain>
    </source>
</reference>
<dbReference type="OrthoDB" id="9796612at2"/>
<comment type="similarity">
    <text evidence="4">Belongs to the HepT RNase toxin family.</text>
</comment>
<keyword evidence="2" id="KW-0540">Nuclease</keyword>
<evidence type="ECO:0008006" key="7">
    <source>
        <dbReference type="Google" id="ProtNLM"/>
    </source>
</evidence>
<proteinExistence type="inferred from homology"/>
<dbReference type="GO" id="GO:0004540">
    <property type="term" value="F:RNA nuclease activity"/>
    <property type="evidence" value="ECO:0007669"/>
    <property type="project" value="InterPro"/>
</dbReference>
<name>A0A2T0AVT2_9FIRM</name>
<dbReference type="GO" id="GO:0110001">
    <property type="term" value="C:toxin-antitoxin complex"/>
    <property type="evidence" value="ECO:0007669"/>
    <property type="project" value="InterPro"/>
</dbReference>
<keyword evidence="6" id="KW-1185">Reference proteome</keyword>
<dbReference type="PANTHER" id="PTHR33397:SF5">
    <property type="entry name" value="RNASE YUTE-RELATED"/>
    <property type="match status" value="1"/>
</dbReference>
<dbReference type="GO" id="GO:0016787">
    <property type="term" value="F:hydrolase activity"/>
    <property type="evidence" value="ECO:0007669"/>
    <property type="project" value="UniProtKB-KW"/>
</dbReference>
<evidence type="ECO:0000256" key="3">
    <source>
        <dbReference type="ARBA" id="ARBA00022801"/>
    </source>
</evidence>
<dbReference type="EMBL" id="PVXM01000007">
    <property type="protein sequence ID" value="PRR74773.1"/>
    <property type="molecule type" value="Genomic_DNA"/>
</dbReference>
<organism evidence="5 6">
    <name type="scientific">Neomoorella humiferrea</name>
    <dbReference type="NCBI Taxonomy" id="676965"/>
    <lineage>
        <taxon>Bacteria</taxon>
        <taxon>Bacillati</taxon>
        <taxon>Bacillota</taxon>
        <taxon>Clostridia</taxon>
        <taxon>Neomoorellales</taxon>
        <taxon>Neomoorellaceae</taxon>
        <taxon>Neomoorella</taxon>
    </lineage>
</organism>
<evidence type="ECO:0000256" key="4">
    <source>
        <dbReference type="ARBA" id="ARBA00024207"/>
    </source>
</evidence>
<dbReference type="RefSeq" id="WP_106004766.1">
    <property type="nucleotide sequence ID" value="NZ_CP136419.1"/>
</dbReference>
<dbReference type="NCBIfam" id="NF047751">
    <property type="entry name" value="HepT_toxin"/>
    <property type="match status" value="1"/>
</dbReference>
<dbReference type="Proteomes" id="UP000238415">
    <property type="component" value="Unassembled WGS sequence"/>
</dbReference>
<dbReference type="PANTHER" id="PTHR33397">
    <property type="entry name" value="UPF0331 PROTEIN YUTE"/>
    <property type="match status" value="1"/>
</dbReference>
<dbReference type="InterPro" id="IPR052379">
    <property type="entry name" value="Type_VII_TA_RNase"/>
</dbReference>
<accession>A0A2T0AVT2</accession>
<evidence type="ECO:0000313" key="6">
    <source>
        <dbReference type="Proteomes" id="UP000238415"/>
    </source>
</evidence>
<comment type="caution">
    <text evidence="5">The sequence shown here is derived from an EMBL/GenBank/DDBJ whole genome shotgun (WGS) entry which is preliminary data.</text>
</comment>
<dbReference type="Gene3D" id="1.20.120.580">
    <property type="entry name" value="bsu32300-like"/>
    <property type="match status" value="1"/>
</dbReference>
<sequence>MVDAAVIKRKLQQLESYLGQLEKYKHVKASDLEKNMELAWIVEHGLQLSIQVVLDIGTHILAEEGIIVDEYSNIFGELAELGVLPEKFAQDISGMAGFRNILVHEYGKVDMEKVADIMNHHLDDFRQYARYIVKYLGWSF</sequence>
<protein>
    <recommendedName>
        <fullName evidence="7">DUF86 domain-containing protein</fullName>
    </recommendedName>
</protein>
<dbReference type="InterPro" id="IPR037038">
    <property type="entry name" value="HepT-like_sf"/>
</dbReference>
<keyword evidence="1" id="KW-1277">Toxin-antitoxin system</keyword>
<evidence type="ECO:0000256" key="1">
    <source>
        <dbReference type="ARBA" id="ARBA00022649"/>
    </source>
</evidence>